<dbReference type="Proteomes" id="UP000663836">
    <property type="component" value="Unassembled WGS sequence"/>
</dbReference>
<dbReference type="EMBL" id="CAJOBD010053165">
    <property type="protein sequence ID" value="CAF4358065.1"/>
    <property type="molecule type" value="Genomic_DNA"/>
</dbReference>
<proteinExistence type="predicted"/>
<comment type="caution">
    <text evidence="2">The sequence shown here is derived from an EMBL/GenBank/DDBJ whole genome shotgun (WGS) entry which is preliminary data.</text>
</comment>
<feature type="region of interest" description="Disordered" evidence="1">
    <location>
        <begin position="27"/>
        <end position="70"/>
    </location>
</feature>
<sequence length="70" mass="7812">MLLTSRDAQRERRSLYALAAAAEDDRLSFTGTDNPSFQPDSVSNSHASNILSRPQSQSQIQPQQFLMITD</sequence>
<reference evidence="2" key="1">
    <citation type="submission" date="2021-02" db="EMBL/GenBank/DDBJ databases">
        <authorList>
            <person name="Nowell W R."/>
        </authorList>
    </citation>
    <scope>NUCLEOTIDE SEQUENCE</scope>
</reference>
<feature type="compositionally biased region" description="Low complexity" evidence="1">
    <location>
        <begin position="54"/>
        <end position="64"/>
    </location>
</feature>
<gene>
    <name evidence="2" type="ORF">JBS370_LOCUS42148</name>
</gene>
<protein>
    <submittedName>
        <fullName evidence="2">Uncharacterized protein</fullName>
    </submittedName>
</protein>
<feature type="compositionally biased region" description="Polar residues" evidence="1">
    <location>
        <begin position="29"/>
        <end position="53"/>
    </location>
</feature>
<name>A0A820LIZ1_9BILA</name>
<organism evidence="2 3">
    <name type="scientific">Rotaria sordida</name>
    <dbReference type="NCBI Taxonomy" id="392033"/>
    <lineage>
        <taxon>Eukaryota</taxon>
        <taxon>Metazoa</taxon>
        <taxon>Spiralia</taxon>
        <taxon>Gnathifera</taxon>
        <taxon>Rotifera</taxon>
        <taxon>Eurotatoria</taxon>
        <taxon>Bdelloidea</taxon>
        <taxon>Philodinida</taxon>
        <taxon>Philodinidae</taxon>
        <taxon>Rotaria</taxon>
    </lineage>
</organism>
<dbReference type="AlphaFoldDB" id="A0A820LIZ1"/>
<evidence type="ECO:0000256" key="1">
    <source>
        <dbReference type="SAM" id="MobiDB-lite"/>
    </source>
</evidence>
<accession>A0A820LIZ1</accession>
<evidence type="ECO:0000313" key="2">
    <source>
        <dbReference type="EMBL" id="CAF4358065.1"/>
    </source>
</evidence>
<evidence type="ECO:0000313" key="3">
    <source>
        <dbReference type="Proteomes" id="UP000663836"/>
    </source>
</evidence>
<feature type="non-terminal residue" evidence="2">
    <location>
        <position position="70"/>
    </location>
</feature>